<name>A0A2R6NDQ5_9APHY</name>
<keyword evidence="5" id="KW-0256">Endoplasmic reticulum</keyword>
<keyword evidence="3 5" id="KW-1133">Transmembrane helix</keyword>
<dbReference type="OrthoDB" id="422086at2759"/>
<reference evidence="6 7" key="1">
    <citation type="submission" date="2018-02" db="EMBL/GenBank/DDBJ databases">
        <title>Genome sequence of the basidiomycete white-rot fungus Phlebia centrifuga.</title>
        <authorList>
            <person name="Granchi Z."/>
            <person name="Peng M."/>
            <person name="de Vries R.P."/>
            <person name="Hilden K."/>
            <person name="Makela M.R."/>
            <person name="Grigoriev I."/>
            <person name="Riley R."/>
        </authorList>
    </citation>
    <scope>NUCLEOTIDE SEQUENCE [LARGE SCALE GENOMIC DNA]</scope>
    <source>
        <strain evidence="6 7">FBCC195</strain>
    </source>
</reference>
<dbReference type="GO" id="GO:0004671">
    <property type="term" value="F:protein C-terminal S-isoprenylcysteine carboxyl O-methyltransferase activity"/>
    <property type="evidence" value="ECO:0007669"/>
    <property type="project" value="UniProtKB-EC"/>
</dbReference>
<evidence type="ECO:0000256" key="2">
    <source>
        <dbReference type="ARBA" id="ARBA00022692"/>
    </source>
</evidence>
<comment type="caution">
    <text evidence="5">Lacks conserved residue(s) required for the propagation of feature annotation.</text>
</comment>
<evidence type="ECO:0000256" key="5">
    <source>
        <dbReference type="RuleBase" id="RU362022"/>
    </source>
</evidence>
<protein>
    <recommendedName>
        <fullName evidence="5">Protein-S-isoprenylcysteine O-methyltransferase</fullName>
        <ecNumber evidence="5">2.1.1.100</ecNumber>
    </recommendedName>
</protein>
<dbReference type="PANTHER" id="PTHR12714">
    <property type="entry name" value="PROTEIN-S ISOPRENYLCYSTEINE O-METHYLTRANSFERASE"/>
    <property type="match status" value="1"/>
</dbReference>
<dbReference type="GO" id="GO:0032259">
    <property type="term" value="P:methylation"/>
    <property type="evidence" value="ECO:0007669"/>
    <property type="project" value="UniProtKB-KW"/>
</dbReference>
<dbReference type="AlphaFoldDB" id="A0A2R6NDQ5"/>
<comment type="catalytic activity">
    <reaction evidence="5">
        <text>[protein]-C-terminal S-[(2E,6E)-farnesyl]-L-cysteine + S-adenosyl-L-methionine = [protein]-C-terminal S-[(2E,6E)-farnesyl]-L-cysteine methyl ester + S-adenosyl-L-homocysteine</text>
        <dbReference type="Rhea" id="RHEA:21672"/>
        <dbReference type="Rhea" id="RHEA-COMP:12125"/>
        <dbReference type="Rhea" id="RHEA-COMP:12126"/>
        <dbReference type="ChEBI" id="CHEBI:57856"/>
        <dbReference type="ChEBI" id="CHEBI:59789"/>
        <dbReference type="ChEBI" id="CHEBI:90510"/>
        <dbReference type="ChEBI" id="CHEBI:90511"/>
        <dbReference type="EC" id="2.1.1.100"/>
    </reaction>
</comment>
<evidence type="ECO:0000313" key="6">
    <source>
        <dbReference type="EMBL" id="PSR70446.1"/>
    </source>
</evidence>
<keyword evidence="4 5" id="KW-0472">Membrane</keyword>
<dbReference type="GO" id="GO:0005789">
    <property type="term" value="C:endoplasmic reticulum membrane"/>
    <property type="evidence" value="ECO:0007669"/>
    <property type="project" value="UniProtKB-SubCell"/>
</dbReference>
<feature type="transmembrane region" description="Helical" evidence="5">
    <location>
        <begin position="6"/>
        <end position="26"/>
    </location>
</feature>
<gene>
    <name evidence="6" type="ORF">PHLCEN_2v13697</name>
</gene>
<dbReference type="STRING" id="98765.A0A2R6NDQ5"/>
<comment type="similarity">
    <text evidence="5">Belongs to the class VI-like SAM-binding methyltransferase superfamily. Isoprenylcysteine carboxyl methyltransferase family.</text>
</comment>
<dbReference type="EC" id="2.1.1.100" evidence="5"/>
<dbReference type="PANTHER" id="PTHR12714:SF9">
    <property type="entry name" value="PROTEIN-S-ISOPRENYLCYSTEINE O-METHYLTRANSFERASE"/>
    <property type="match status" value="1"/>
</dbReference>
<dbReference type="Gene3D" id="1.20.120.1630">
    <property type="match status" value="1"/>
</dbReference>
<keyword evidence="5" id="KW-0949">S-adenosyl-L-methionine</keyword>
<keyword evidence="7" id="KW-1185">Reference proteome</keyword>
<sequence>MHDAPSIYVTPLTTLGVVLMIFGSVLRLTCFSKLGKLFTFDLTILPSHTLITSGPYAYVRHPAYTGTLSMSLGLALINFTRGSWVTECGVVGHGMTGIGIRSMVACAWFGWWVAVGIKRCESEDAELRKMFGKEWDTYASTVRAWFVPGLI</sequence>
<evidence type="ECO:0000256" key="3">
    <source>
        <dbReference type="ARBA" id="ARBA00022989"/>
    </source>
</evidence>
<keyword evidence="5" id="KW-0808">Transferase</keyword>
<proteinExistence type="inferred from homology"/>
<keyword evidence="2 5" id="KW-0812">Transmembrane</keyword>
<accession>A0A2R6NDQ5</accession>
<keyword evidence="5" id="KW-0489">Methyltransferase</keyword>
<evidence type="ECO:0000256" key="1">
    <source>
        <dbReference type="ARBA" id="ARBA00004141"/>
    </source>
</evidence>
<evidence type="ECO:0000313" key="7">
    <source>
        <dbReference type="Proteomes" id="UP000186601"/>
    </source>
</evidence>
<dbReference type="Proteomes" id="UP000186601">
    <property type="component" value="Unassembled WGS sequence"/>
</dbReference>
<comment type="caution">
    <text evidence="6">The sequence shown here is derived from an EMBL/GenBank/DDBJ whole genome shotgun (WGS) entry which is preliminary data.</text>
</comment>
<dbReference type="InterPro" id="IPR007269">
    <property type="entry name" value="ICMT_MeTrfase"/>
</dbReference>
<dbReference type="Pfam" id="PF04140">
    <property type="entry name" value="ICMT"/>
    <property type="match status" value="1"/>
</dbReference>
<organism evidence="6 7">
    <name type="scientific">Hermanssonia centrifuga</name>
    <dbReference type="NCBI Taxonomy" id="98765"/>
    <lineage>
        <taxon>Eukaryota</taxon>
        <taxon>Fungi</taxon>
        <taxon>Dikarya</taxon>
        <taxon>Basidiomycota</taxon>
        <taxon>Agaricomycotina</taxon>
        <taxon>Agaricomycetes</taxon>
        <taxon>Polyporales</taxon>
        <taxon>Meruliaceae</taxon>
        <taxon>Hermanssonia</taxon>
    </lineage>
</organism>
<dbReference type="EMBL" id="MLYV02001351">
    <property type="protein sequence ID" value="PSR70446.1"/>
    <property type="molecule type" value="Genomic_DNA"/>
</dbReference>
<evidence type="ECO:0000256" key="4">
    <source>
        <dbReference type="ARBA" id="ARBA00023136"/>
    </source>
</evidence>
<comment type="subcellular location">
    <subcellularLocation>
        <location evidence="5">Endoplasmic reticulum membrane</location>
        <topology evidence="5">Multi-pass membrane protein</topology>
    </subcellularLocation>
    <subcellularLocation>
        <location evidence="1">Membrane</location>
        <topology evidence="1">Multi-pass membrane protein</topology>
    </subcellularLocation>
</comment>